<proteinExistence type="predicted"/>
<evidence type="ECO:0000313" key="2">
    <source>
        <dbReference type="EMBL" id="GLX77121.1"/>
    </source>
</evidence>
<comment type="caution">
    <text evidence="2">The sequence shown here is derived from an EMBL/GenBank/DDBJ whole genome shotgun (WGS) entry which is preliminary data.</text>
</comment>
<dbReference type="SUPFAM" id="SSF53850">
    <property type="entry name" value="Periplasmic binding protein-like II"/>
    <property type="match status" value="1"/>
</dbReference>
<organism evidence="2 3">
    <name type="scientific">Thalassotalea insulae</name>
    <dbReference type="NCBI Taxonomy" id="2056778"/>
    <lineage>
        <taxon>Bacteria</taxon>
        <taxon>Pseudomonadati</taxon>
        <taxon>Pseudomonadota</taxon>
        <taxon>Gammaproteobacteria</taxon>
        <taxon>Alteromonadales</taxon>
        <taxon>Colwelliaceae</taxon>
        <taxon>Thalassotalea</taxon>
    </lineage>
</organism>
<feature type="domain" description="Solute-binding protein family 3/N-terminal" evidence="1">
    <location>
        <begin position="30"/>
        <end position="251"/>
    </location>
</feature>
<reference evidence="2 3" key="1">
    <citation type="submission" date="2023-03" db="EMBL/GenBank/DDBJ databases">
        <title>Draft genome sequence of Thalassotalea insulae KCTC 62186T.</title>
        <authorList>
            <person name="Sawabe T."/>
        </authorList>
    </citation>
    <scope>NUCLEOTIDE SEQUENCE [LARGE SCALE GENOMIC DNA]</scope>
    <source>
        <strain evidence="2 3">KCTC 62186</strain>
    </source>
</reference>
<gene>
    <name evidence="2" type="ORF">tinsulaeT_04610</name>
</gene>
<accession>A0ABQ6GSJ1</accession>
<dbReference type="RefSeq" id="WP_284242954.1">
    <property type="nucleotide sequence ID" value="NZ_BSST01000001.1"/>
</dbReference>
<dbReference type="Gene3D" id="3.40.190.10">
    <property type="entry name" value="Periplasmic binding protein-like II"/>
    <property type="match status" value="2"/>
</dbReference>
<dbReference type="PANTHER" id="PTHR38834:SF3">
    <property type="entry name" value="SOLUTE-BINDING PROTEIN FAMILY 3_N-TERMINAL DOMAIN-CONTAINING PROTEIN"/>
    <property type="match status" value="1"/>
</dbReference>
<dbReference type="InterPro" id="IPR001638">
    <property type="entry name" value="Solute-binding_3/MltF_N"/>
</dbReference>
<dbReference type="Proteomes" id="UP001157186">
    <property type="component" value="Unassembled WGS sequence"/>
</dbReference>
<dbReference type="Pfam" id="PF00497">
    <property type="entry name" value="SBP_bac_3"/>
    <property type="match status" value="1"/>
</dbReference>
<protein>
    <recommendedName>
        <fullName evidence="1">Solute-binding protein family 3/N-terminal domain-containing protein</fullName>
    </recommendedName>
</protein>
<sequence>MFRYLFYFFFIYYCCIPSLFAASSNNLRIVTEHFPPLQILDKEPQSLRGMAVDVMEKLLSITKTKGKIEVLPWARAYELALTRPNTLIFTIIRTEEREPHFKWVGSIAPIGFNYIWTLKTRTDVKITNWQEAQKYHAVAQRNGAQSIKLASQGFEELKNLYLITNYGQGIQMVLNGRADFFLGSDFLAGLFLRHLNISKDLFTKSLPHSYDESLNIAFNKQTPDHLVNDFKKALAQIKKDGTLQKIVDKWTN</sequence>
<evidence type="ECO:0000259" key="1">
    <source>
        <dbReference type="Pfam" id="PF00497"/>
    </source>
</evidence>
<name>A0ABQ6GSJ1_9GAMM</name>
<dbReference type="EMBL" id="BSST01000001">
    <property type="protein sequence ID" value="GLX77121.1"/>
    <property type="molecule type" value="Genomic_DNA"/>
</dbReference>
<dbReference type="PANTHER" id="PTHR38834">
    <property type="entry name" value="PERIPLASMIC SUBSTRATE BINDING PROTEIN FAMILY 3"/>
    <property type="match status" value="1"/>
</dbReference>
<keyword evidence="3" id="KW-1185">Reference proteome</keyword>
<evidence type="ECO:0000313" key="3">
    <source>
        <dbReference type="Proteomes" id="UP001157186"/>
    </source>
</evidence>